<dbReference type="NCBIfam" id="NF041023">
    <property type="entry name" value="PP0621_fam"/>
    <property type="match status" value="1"/>
</dbReference>
<dbReference type="InterPro" id="IPR049708">
    <property type="entry name" value="PP0621-like"/>
</dbReference>
<protein>
    <recommendedName>
        <fullName evidence="5">TRASH domain-containing protein</fullName>
    </recommendedName>
</protein>
<accession>A0A9Q3YRP8</accession>
<dbReference type="AlphaFoldDB" id="A0A9Q3YRP8"/>
<sequence>MGLIRLLILAAVVYIGWLLVKRLLRASGGGGPGGNGRRRADAPPRSERMVKCRQCGVHVPEGEAFSHRHLTFCSQEHQRLYLERHER</sequence>
<evidence type="ECO:0000313" key="3">
    <source>
        <dbReference type="EMBL" id="MCC4308838.1"/>
    </source>
</evidence>
<keyword evidence="2" id="KW-0472">Membrane</keyword>
<dbReference type="RefSeq" id="WP_204428907.1">
    <property type="nucleotide sequence ID" value="NZ_JADDOL010000010.1"/>
</dbReference>
<evidence type="ECO:0000313" key="4">
    <source>
        <dbReference type="Proteomes" id="UP001108027"/>
    </source>
</evidence>
<dbReference type="Proteomes" id="UP001108027">
    <property type="component" value="Unassembled WGS sequence"/>
</dbReference>
<proteinExistence type="predicted"/>
<keyword evidence="2" id="KW-1133">Transmembrane helix</keyword>
<keyword evidence="4" id="KW-1185">Reference proteome</keyword>
<evidence type="ECO:0008006" key="5">
    <source>
        <dbReference type="Google" id="ProtNLM"/>
    </source>
</evidence>
<evidence type="ECO:0000256" key="2">
    <source>
        <dbReference type="SAM" id="Phobius"/>
    </source>
</evidence>
<dbReference type="EMBL" id="JAJGNA010000009">
    <property type="protein sequence ID" value="MCC4308838.1"/>
    <property type="molecule type" value="Genomic_DNA"/>
</dbReference>
<comment type="caution">
    <text evidence="3">The sequence shown here is derived from an EMBL/GenBank/DDBJ whole genome shotgun (WGS) entry which is preliminary data.</text>
</comment>
<feature type="region of interest" description="Disordered" evidence="1">
    <location>
        <begin position="26"/>
        <end position="46"/>
    </location>
</feature>
<gene>
    <name evidence="3" type="ORF">LL252_09685</name>
</gene>
<organism evidence="3 4">
    <name type="scientific">Alloalcanivorax marinus</name>
    <dbReference type="NCBI Taxonomy" id="1177169"/>
    <lineage>
        <taxon>Bacteria</taxon>
        <taxon>Pseudomonadati</taxon>
        <taxon>Pseudomonadota</taxon>
        <taxon>Gammaproteobacteria</taxon>
        <taxon>Oceanospirillales</taxon>
        <taxon>Alcanivoracaceae</taxon>
        <taxon>Alloalcanivorax</taxon>
    </lineage>
</organism>
<name>A0A9Q3YRP8_9GAMM</name>
<feature type="transmembrane region" description="Helical" evidence="2">
    <location>
        <begin position="6"/>
        <end position="24"/>
    </location>
</feature>
<evidence type="ECO:0000256" key="1">
    <source>
        <dbReference type="SAM" id="MobiDB-lite"/>
    </source>
</evidence>
<keyword evidence="2" id="KW-0812">Transmembrane</keyword>
<reference evidence="3" key="1">
    <citation type="submission" date="2021-10" db="EMBL/GenBank/DDBJ databases">
        <title>The diversity and Nitrogen Metabolism of Culturable Nitrate-Utilizing Bacteria Within the Oxygen Minimum Zone of the Changjiang (Yangtze River)Estuary.</title>
        <authorList>
            <person name="Zhang D."/>
            <person name="Zheng J."/>
            <person name="Liu S."/>
            <person name="He W."/>
        </authorList>
    </citation>
    <scope>NUCLEOTIDE SEQUENCE</scope>
    <source>
        <strain evidence="3">FXH-223</strain>
    </source>
</reference>